<comment type="caution">
    <text evidence="2">The sequence shown here is derived from an EMBL/GenBank/DDBJ whole genome shotgun (WGS) entry which is preliminary data.</text>
</comment>
<sequence>MKQKTTAKLALQASFSESYKRCSTVVSLRQVRYQVPSTLIMYMPFLANLALGGMFAFAFDGAMYGSHALKLQKVHQIYANYA</sequence>
<keyword evidence="3" id="KW-1185">Reference proteome</keyword>
<dbReference type="EMBL" id="JAWCUD010000010">
    <property type="protein sequence ID" value="MDU0204510.1"/>
    <property type="molecule type" value="Genomic_DNA"/>
</dbReference>
<evidence type="ECO:0000256" key="1">
    <source>
        <dbReference type="SAM" id="Phobius"/>
    </source>
</evidence>
<keyword evidence="1" id="KW-1133">Transmembrane helix</keyword>
<evidence type="ECO:0000313" key="3">
    <source>
        <dbReference type="Proteomes" id="UP001260980"/>
    </source>
</evidence>
<name>A0ABU3RJQ8_9BACL</name>
<feature type="transmembrane region" description="Helical" evidence="1">
    <location>
        <begin position="39"/>
        <end position="59"/>
    </location>
</feature>
<evidence type="ECO:0000313" key="2">
    <source>
        <dbReference type="EMBL" id="MDU0204510.1"/>
    </source>
</evidence>
<proteinExistence type="predicted"/>
<dbReference type="Proteomes" id="UP001260980">
    <property type="component" value="Unassembled WGS sequence"/>
</dbReference>
<dbReference type="RefSeq" id="WP_315954500.1">
    <property type="nucleotide sequence ID" value="NZ_JAWCUD010000010.1"/>
</dbReference>
<organism evidence="2 3">
    <name type="scientific">Paenibacillus violae</name>
    <dbReference type="NCBI Taxonomy" id="3077234"/>
    <lineage>
        <taxon>Bacteria</taxon>
        <taxon>Bacillati</taxon>
        <taxon>Bacillota</taxon>
        <taxon>Bacilli</taxon>
        <taxon>Bacillales</taxon>
        <taxon>Paenibacillaceae</taxon>
        <taxon>Paenibacillus</taxon>
    </lineage>
</organism>
<reference evidence="2 3" key="1">
    <citation type="submission" date="2023-10" db="EMBL/GenBank/DDBJ databases">
        <title>Paenibacillus strain PFR10 Genome sequencing and assembly.</title>
        <authorList>
            <person name="Kim I."/>
        </authorList>
    </citation>
    <scope>NUCLEOTIDE SEQUENCE [LARGE SCALE GENOMIC DNA]</scope>
    <source>
        <strain evidence="2 3">PFR10</strain>
    </source>
</reference>
<accession>A0ABU3RJQ8</accession>
<keyword evidence="1" id="KW-0812">Transmembrane</keyword>
<gene>
    <name evidence="2" type="ORF">RQP52_25810</name>
</gene>
<protein>
    <submittedName>
        <fullName evidence="2">Uncharacterized protein</fullName>
    </submittedName>
</protein>
<keyword evidence="1" id="KW-0472">Membrane</keyword>